<name>A0A365Y8A9_9MICC</name>
<comment type="caution">
    <text evidence="3">The sequence shown here is derived from an EMBL/GenBank/DDBJ whole genome shotgun (WGS) entry which is preliminary data.</text>
</comment>
<feature type="transmembrane region" description="Helical" evidence="2">
    <location>
        <begin position="108"/>
        <end position="131"/>
    </location>
</feature>
<keyword evidence="2" id="KW-1133">Transmembrane helix</keyword>
<dbReference type="RefSeq" id="WP_113608065.1">
    <property type="nucleotide sequence ID" value="NZ_POAF01000011.1"/>
</dbReference>
<evidence type="ECO:0000313" key="3">
    <source>
        <dbReference type="EMBL" id="RBL98915.1"/>
    </source>
</evidence>
<accession>A0A365Y8A9</accession>
<evidence type="ECO:0000256" key="1">
    <source>
        <dbReference type="SAM" id="MobiDB-lite"/>
    </source>
</evidence>
<keyword evidence="2" id="KW-0472">Membrane</keyword>
<dbReference type="AlphaFoldDB" id="A0A365Y8A9"/>
<evidence type="ECO:0000256" key="2">
    <source>
        <dbReference type="SAM" id="Phobius"/>
    </source>
</evidence>
<sequence length="487" mass="51778">MTIIDPQKVPAFPVYTLQISEDRQTLTLDGAQVPVLDEEDFIEAGKNAIITKLTNHHLGVVRARAIDASTGQTWDMIVAATGEVLDLTEQQEAELAATARRQRRTKRLMIAGVSTLAVLTLGGIGTAVVVANQPAATAPAYTPQGVGATLPAAPPPQHSATAAWSHATRAGSTVNLISPDRLLTADPEGTVTGRTPATGQPVWRGDKAPENLASMHQGIWAGKPVYAAAERNELRLWPVDMPYDTPSVAPTSIALEPGQTARTDTHAPYIDLGDWYIRVPDPAGTLHEVMIPPGSTVLDVAADGTITTISATTIYTLDNTGTILTEQHFTAPEGTTKYPMRVWLLDDTHALLAWDDTERIMGVLDTTTGSLLFSGTPRTIPTATEPLLVDRDAKTAALGTVGIRYGANSALVDLPSADLSAIHGTLIYANTTNGPATVNLAAPEAEPQSWANYRAEDPAPVLVTDDAVYVVATQLENTTIYRSNKIQ</sequence>
<proteinExistence type="predicted"/>
<evidence type="ECO:0000313" key="4">
    <source>
        <dbReference type="Proteomes" id="UP000252167"/>
    </source>
</evidence>
<dbReference type="Proteomes" id="UP000252167">
    <property type="component" value="Unassembled WGS sequence"/>
</dbReference>
<gene>
    <name evidence="3" type="ORF">C1H84_16895</name>
</gene>
<keyword evidence="2" id="KW-0812">Transmembrane</keyword>
<dbReference type="EMBL" id="POAF01000011">
    <property type="protein sequence ID" value="RBL98915.1"/>
    <property type="molecule type" value="Genomic_DNA"/>
</dbReference>
<feature type="region of interest" description="Disordered" evidence="1">
    <location>
        <begin position="184"/>
        <end position="203"/>
    </location>
</feature>
<keyword evidence="4" id="KW-1185">Reference proteome</keyword>
<protein>
    <submittedName>
        <fullName evidence="3">Uncharacterized protein</fullName>
    </submittedName>
</protein>
<reference evidence="3 4" key="1">
    <citation type="submission" date="2018-01" db="EMBL/GenBank/DDBJ databases">
        <title>Glutamicibacter soli strain NHPC-3 Whole genome sequence and assembly.</title>
        <authorList>
            <person name="Choudhury P."/>
            <person name="Gupta D."/>
            <person name="Sengupta K."/>
            <person name="Jawed A."/>
            <person name="Sultana N."/>
            <person name="Saha P."/>
        </authorList>
    </citation>
    <scope>NUCLEOTIDE SEQUENCE [LARGE SCALE GENOMIC DNA]</scope>
    <source>
        <strain evidence="3 4">NHPC-3</strain>
    </source>
</reference>
<organism evidence="3 4">
    <name type="scientific">Glutamicibacter soli</name>
    <dbReference type="NCBI Taxonomy" id="453836"/>
    <lineage>
        <taxon>Bacteria</taxon>
        <taxon>Bacillati</taxon>
        <taxon>Actinomycetota</taxon>
        <taxon>Actinomycetes</taxon>
        <taxon>Micrococcales</taxon>
        <taxon>Micrococcaceae</taxon>
        <taxon>Glutamicibacter</taxon>
    </lineage>
</organism>